<feature type="domain" description="FAD/NAD(P)-binding" evidence="10">
    <location>
        <begin position="6"/>
        <end position="332"/>
    </location>
</feature>
<evidence type="ECO:0000313" key="11">
    <source>
        <dbReference type="EMBL" id="XAN08625.1"/>
    </source>
</evidence>
<keyword evidence="4" id="KW-0274">FAD</keyword>
<evidence type="ECO:0000259" key="10">
    <source>
        <dbReference type="Pfam" id="PF07992"/>
    </source>
</evidence>
<dbReference type="GO" id="GO:0016491">
    <property type="term" value="F:oxidoreductase activity"/>
    <property type="evidence" value="ECO:0007669"/>
    <property type="project" value="UniProtKB-KW"/>
</dbReference>
<name>A0ABZ3FS97_9ACTN</name>
<evidence type="ECO:0000256" key="9">
    <source>
        <dbReference type="SAM" id="Phobius"/>
    </source>
</evidence>
<keyword evidence="12" id="KW-1185">Reference proteome</keyword>
<evidence type="ECO:0000313" key="12">
    <source>
        <dbReference type="Proteomes" id="UP001442841"/>
    </source>
</evidence>
<evidence type="ECO:0000256" key="6">
    <source>
        <dbReference type="ARBA" id="ARBA00023027"/>
    </source>
</evidence>
<dbReference type="PRINTS" id="PR00368">
    <property type="entry name" value="FADPNR"/>
</dbReference>
<evidence type="ECO:0000256" key="8">
    <source>
        <dbReference type="SAM" id="MobiDB-lite"/>
    </source>
</evidence>
<feature type="transmembrane region" description="Helical" evidence="9">
    <location>
        <begin position="383"/>
        <end position="408"/>
    </location>
</feature>
<dbReference type="Gene3D" id="3.50.50.100">
    <property type="match status" value="1"/>
</dbReference>
<dbReference type="InterPro" id="IPR036188">
    <property type="entry name" value="FAD/NAD-bd_sf"/>
</dbReference>
<dbReference type="SUPFAM" id="SSF51905">
    <property type="entry name" value="FAD/NAD(P)-binding domain"/>
    <property type="match status" value="1"/>
</dbReference>
<dbReference type="Proteomes" id="UP001442841">
    <property type="component" value="Chromosome"/>
</dbReference>
<comment type="similarity">
    <text evidence="1">Belongs to the NADH dehydrogenase family.</text>
</comment>
<evidence type="ECO:0000256" key="3">
    <source>
        <dbReference type="ARBA" id="ARBA00022630"/>
    </source>
</evidence>
<evidence type="ECO:0000256" key="4">
    <source>
        <dbReference type="ARBA" id="ARBA00022827"/>
    </source>
</evidence>
<proteinExistence type="inferred from homology"/>
<dbReference type="EMBL" id="CP154795">
    <property type="protein sequence ID" value="XAN08625.1"/>
    <property type="molecule type" value="Genomic_DNA"/>
</dbReference>
<dbReference type="InterPro" id="IPR023753">
    <property type="entry name" value="FAD/NAD-binding_dom"/>
</dbReference>
<evidence type="ECO:0000256" key="5">
    <source>
        <dbReference type="ARBA" id="ARBA00023002"/>
    </source>
</evidence>
<sequence>MAQRHRVVIVGGGFGGINAAKALAKANVDVTIVDRTNHHLFQPLLYQVAAGILPEGLIAPAIRSVVGDQRNCQVALAEVQDIDVENRVVIAREPDTGELRLPYDTLVLAAGATHSYFGNEEKFAQYAPGMKTIEDARYLRDGILAKYEMAELETDPAEKKRWLTFAIIGAGPTGVELAGQIAELAHVVLPRDYRHIDTTSTRILLLEGAPAVLPPFDEKLQKWTHDKLTKMGVEIRTNTLAVDMDRSSITVKGPDGSEEIIPCRTRIWAAGVQGSPLARVLAGKLGIDVDRAGRIPVGPDCSVNGRSDIYAVGDIMTLDKLPGVAQVAMQQGKYVGKLVTGRLAGQPAPPPFKYFDKGSMATIGYKAAVAESFGMKMTGVIGFLAWGFIHIMYLVGWGNRFGALYSWLRAMVFSKNRGHRIITFDGAENVAHRGVGGPISKQRLGDNVPVPDAPTELSGMRVSTPDDAS</sequence>
<dbReference type="PRINTS" id="PR00411">
    <property type="entry name" value="PNDRDTASEI"/>
</dbReference>
<comment type="catalytic activity">
    <reaction evidence="7">
        <text>a quinone + NADH + H(+) = a quinol + NAD(+)</text>
        <dbReference type="Rhea" id="RHEA:46160"/>
        <dbReference type="ChEBI" id="CHEBI:15378"/>
        <dbReference type="ChEBI" id="CHEBI:24646"/>
        <dbReference type="ChEBI" id="CHEBI:57540"/>
        <dbReference type="ChEBI" id="CHEBI:57945"/>
        <dbReference type="ChEBI" id="CHEBI:132124"/>
        <dbReference type="EC" id="1.6.5.9"/>
    </reaction>
</comment>
<evidence type="ECO:0000256" key="7">
    <source>
        <dbReference type="ARBA" id="ARBA00047599"/>
    </source>
</evidence>
<dbReference type="EC" id="1.6.5.9" evidence="2"/>
<dbReference type="PANTHER" id="PTHR43706">
    <property type="entry name" value="NADH DEHYDROGENASE"/>
    <property type="match status" value="1"/>
</dbReference>
<feature type="region of interest" description="Disordered" evidence="8">
    <location>
        <begin position="435"/>
        <end position="469"/>
    </location>
</feature>
<keyword evidence="9" id="KW-0472">Membrane</keyword>
<evidence type="ECO:0000256" key="1">
    <source>
        <dbReference type="ARBA" id="ARBA00005272"/>
    </source>
</evidence>
<keyword evidence="9" id="KW-1133">Transmembrane helix</keyword>
<gene>
    <name evidence="11" type="ORF">AADG42_15380</name>
</gene>
<keyword evidence="3" id="KW-0285">Flavoprotein</keyword>
<dbReference type="InterPro" id="IPR045024">
    <property type="entry name" value="NDH-2"/>
</dbReference>
<dbReference type="Pfam" id="PF07992">
    <property type="entry name" value="Pyr_redox_2"/>
    <property type="match status" value="1"/>
</dbReference>
<keyword evidence="6" id="KW-0520">NAD</keyword>
<dbReference type="RefSeq" id="WP_425310050.1">
    <property type="nucleotide sequence ID" value="NZ_CP154795.1"/>
</dbReference>
<accession>A0ABZ3FS97</accession>
<keyword evidence="9" id="KW-0812">Transmembrane</keyword>
<protein>
    <recommendedName>
        <fullName evidence="2">NADH:ubiquinone reductase (non-electrogenic)</fullName>
        <ecNumber evidence="2">1.6.5.9</ecNumber>
    </recommendedName>
</protein>
<keyword evidence="5 11" id="KW-0560">Oxidoreductase</keyword>
<organism evidence="11 12">
    <name type="scientific">Ammonicoccus fulvus</name>
    <dbReference type="NCBI Taxonomy" id="3138240"/>
    <lineage>
        <taxon>Bacteria</taxon>
        <taxon>Bacillati</taxon>
        <taxon>Actinomycetota</taxon>
        <taxon>Actinomycetes</taxon>
        <taxon>Propionibacteriales</taxon>
        <taxon>Propionibacteriaceae</taxon>
        <taxon>Ammonicoccus</taxon>
    </lineage>
</organism>
<reference evidence="11 12" key="1">
    <citation type="submission" date="2024-04" db="EMBL/GenBank/DDBJ databases">
        <title>Isolation of an actinomycete strain from pig manure.</title>
        <authorList>
            <person name="Gong T."/>
            <person name="Yu Z."/>
            <person name="An M."/>
            <person name="Wei C."/>
            <person name="Yang W."/>
            <person name="Liu L."/>
        </authorList>
    </citation>
    <scope>NUCLEOTIDE SEQUENCE [LARGE SCALE GENOMIC DNA]</scope>
    <source>
        <strain evidence="11 12">ZF39</strain>
    </source>
</reference>
<evidence type="ECO:0000256" key="2">
    <source>
        <dbReference type="ARBA" id="ARBA00012637"/>
    </source>
</evidence>
<dbReference type="PANTHER" id="PTHR43706:SF47">
    <property type="entry name" value="EXTERNAL NADH-UBIQUINONE OXIDOREDUCTASE 1, MITOCHONDRIAL-RELATED"/>
    <property type="match status" value="1"/>
</dbReference>